<sequence length="179" mass="20539">MAKTLEELKKIINEQEAALIIKAQQQQLSLIEQQAFEKLRVRLSDEEGMDELPSVDMLQKIHMKPSSFEIQSVTKEALTKIFASFEEQFGKENIHGDCLQFPDHNKADTFFRQQANDSHAFLFKEVNSDNYAFSDGKGHYKMGCKADIISYCKKNSLELPDYFNTEPSDEQEHSPAVLN</sequence>
<proteinExistence type="predicted"/>
<dbReference type="PATRIC" id="fig|45071.6.peg.2249"/>
<evidence type="ECO:0000313" key="2">
    <source>
        <dbReference type="Proteomes" id="UP000095229"/>
    </source>
</evidence>
<keyword evidence="2" id="KW-1185">Reference proteome</keyword>
<accession>A0A1E5JV70</accession>
<gene>
    <name evidence="1" type="ORF">lpari_01136</name>
</gene>
<dbReference type="Proteomes" id="UP000095229">
    <property type="component" value="Unassembled WGS sequence"/>
</dbReference>
<reference evidence="1 2" key="1">
    <citation type="submission" date="2016-02" db="EMBL/GenBank/DDBJ databases">
        <title>Secondary metabolites in Legionella.</title>
        <authorList>
            <person name="Tobias N.J."/>
            <person name="Bode H.B."/>
        </authorList>
    </citation>
    <scope>NUCLEOTIDE SEQUENCE [LARGE SCALE GENOMIC DNA]</scope>
    <source>
        <strain evidence="1 2">DSM 19216</strain>
    </source>
</reference>
<organism evidence="1 2">
    <name type="scientific">Legionella parisiensis</name>
    <dbReference type="NCBI Taxonomy" id="45071"/>
    <lineage>
        <taxon>Bacteria</taxon>
        <taxon>Pseudomonadati</taxon>
        <taxon>Pseudomonadota</taxon>
        <taxon>Gammaproteobacteria</taxon>
        <taxon>Legionellales</taxon>
        <taxon>Legionellaceae</taxon>
        <taxon>Legionella</taxon>
    </lineage>
</organism>
<dbReference type="RefSeq" id="WP_058517904.1">
    <property type="nucleotide sequence ID" value="NZ_CAAAIE010000010.1"/>
</dbReference>
<comment type="caution">
    <text evidence="1">The sequence shown here is derived from an EMBL/GenBank/DDBJ whole genome shotgun (WGS) entry which is preliminary data.</text>
</comment>
<dbReference type="EMBL" id="LSOG01000036">
    <property type="protein sequence ID" value="OEH47948.1"/>
    <property type="molecule type" value="Genomic_DNA"/>
</dbReference>
<protein>
    <submittedName>
        <fullName evidence="1">Uncharacterized protein</fullName>
    </submittedName>
</protein>
<dbReference type="AlphaFoldDB" id="A0A1E5JV70"/>
<name>A0A1E5JV70_9GAMM</name>
<dbReference type="OrthoDB" id="5644568at2"/>
<evidence type="ECO:0000313" key="1">
    <source>
        <dbReference type="EMBL" id="OEH47948.1"/>
    </source>
</evidence>